<evidence type="ECO:0000313" key="8">
    <source>
        <dbReference type="EMBL" id="PSR79911.1"/>
    </source>
</evidence>
<evidence type="ECO:0000259" key="4">
    <source>
        <dbReference type="SMART" id="SM00742"/>
    </source>
</evidence>
<evidence type="ECO:0000256" key="1">
    <source>
        <dbReference type="ARBA" id="ARBA00008878"/>
    </source>
</evidence>
<feature type="compositionally biased region" description="Basic and acidic residues" evidence="3">
    <location>
        <begin position="1414"/>
        <end position="1423"/>
    </location>
</feature>
<reference evidence="8 9" key="1">
    <citation type="journal article" date="2018" name="Mycol. Prog.">
        <title>Coniella lustricola, a new species from submerged detritus.</title>
        <authorList>
            <person name="Raudabaugh D.B."/>
            <person name="Iturriaga T."/>
            <person name="Carver A."/>
            <person name="Mondo S."/>
            <person name="Pangilinan J."/>
            <person name="Lipzen A."/>
            <person name="He G."/>
            <person name="Amirebrahimi M."/>
            <person name="Grigoriev I.V."/>
            <person name="Miller A.N."/>
        </authorList>
    </citation>
    <scope>NUCLEOTIDE SEQUENCE [LARGE SCALE GENOMIC DNA]</scope>
    <source>
        <strain evidence="8 9">B22-T-1</strain>
    </source>
</reference>
<dbReference type="InterPro" id="IPR029451">
    <property type="entry name" value="RICTOR_M"/>
</dbReference>
<dbReference type="SMART" id="SM01303">
    <property type="entry name" value="RasGEF_N_2"/>
    <property type="match status" value="1"/>
</dbReference>
<organism evidence="8 9">
    <name type="scientific">Coniella lustricola</name>
    <dbReference type="NCBI Taxonomy" id="2025994"/>
    <lineage>
        <taxon>Eukaryota</taxon>
        <taxon>Fungi</taxon>
        <taxon>Dikarya</taxon>
        <taxon>Ascomycota</taxon>
        <taxon>Pezizomycotina</taxon>
        <taxon>Sordariomycetes</taxon>
        <taxon>Sordariomycetidae</taxon>
        <taxon>Diaporthales</taxon>
        <taxon>Schizoparmaceae</taxon>
        <taxon>Coniella</taxon>
    </lineage>
</organism>
<evidence type="ECO:0000259" key="7">
    <source>
        <dbReference type="SMART" id="SM01310"/>
    </source>
</evidence>
<sequence>MDGPLSSSAGPTLGVAQRDKEKAFNNLQASSGATTPVSRQRPSLDHGDGSNLSLQPPGTANGAPSVRTVSSPAASYAPRSASFNPSSVAGPGSFSTDLRSQIGGPPRTGSRPDLFSNLGPLNESTDGLDPEKLLADLRDELARENKIKEGSENMLEALNTKKPKHVREQKAKVEAELNASYARIRKLKARIEDVQQAKTVPITPTRPPGEPSTMFRRTQSRRSASRSGAGSDLDEMVDPTYRLGELLQALEVEGLTPEYYVGKANALVALFKSYPNIKYDLVWSIFGLRMQVMLLSESREVVAAGYRMTRYAMSDRSSLKKIRTLNTDYVVISSLIKDRKADLEREQALKFVRAFLDIKDGIREMSRVVVRTIASIAEHSDDRLRPICLETLAEILVRDPQLLLASGGLSVICDALTEGSYRAPESLISAYLLLLDSPQKRKYLRPGYDLEVIFNVFTDAFLSNETILKHNSKAISSALRTWPGIMYLSMYNFRAIRSLIASLMLPNQQARDIIIVLLYSLLRIKSPAWATPFLAGRRLTTYGRVNILKPTATEGTKHIPVQSEDDSSEQNFVDHYTALLLAVLVKADLVSTLLNLARNAEEETMKRKSTLLLGEVLRLCSRLLPTSWSSNLQFLPDLFSEAVQFDNQSHFVATSLIYQISSVSRTLYRSTPSVLGDTSLLPTQITAGLALEEEQPRAAMAMPHVDEGAFRQLLVDSGVLSSSNYLKWNWEIVLKLIEGPLTIGKRVDDANKASKFMKRLMGFYRPFKYRFSDVKSTRNTQKYIKVGCSLMHTLLQSQQGIEYLANNKVLRQIAECLAQCDPTSGITAGIPLFSKDRMTDTLSGGYFAMLGVLSADKRGLEMLQRWRMFNMMYHILEYNQRPDLSKLLLSSFDYSFLGHPRVLLRTTMTASTKEIRIYATNILRKFVSNPKEGNANHSRWAIQLLVEQLYDPEVEVSATAIKILERACNTKSYLEFIVGCRPALDHLGEIGAPLLLRFLSTSIGYDYLDGLDYIRNEMDDWFLGRNDSYVNTVEASLARAFADVQDEPTNRLSLLDDEPDPEADPHVPPHFYRELTRTEEGCKLLEQKGHFLEFANTIREYGMQADDAEIMTKVKGCMWAVGNVGSMDRGAPFLESCDVIEHIVRIAEQHEVMSMRGTAFFVVGLISRSVHGLEILSELGWDANTNSIGMSTGFCVPSNISKFLSLRPWKHQIAGSIVLPHSQRTESVKAPVIHSRPRSDSMMEAMGAPNSLYDNINTGAFDDDEDVVLDPDPINHKILSLFIDLSNTVRFSKARNDLVALKEKKPQGFANAQVFRRVVALMETHHYRLPARRMLELFERSVLREVVFGDDSDNEDTNDDESLGPSYANARLRQGLQSSQGDNGDGEGEYGGSNSGSCGQRVDRRMSSGNPMEMEPRERRGTV</sequence>
<dbReference type="PANTHER" id="PTHR13298:SF11">
    <property type="entry name" value="RAPAMYCIN-INSENSITIVE COMPANION OF MTOR"/>
    <property type="match status" value="1"/>
</dbReference>
<dbReference type="SMART" id="SM01307">
    <property type="entry name" value="RICTOR_M"/>
    <property type="match status" value="1"/>
</dbReference>
<feature type="region of interest" description="Disordered" evidence="3">
    <location>
        <begin position="1"/>
        <end position="130"/>
    </location>
</feature>
<feature type="domain" description="REM-1" evidence="4">
    <location>
        <begin position="132"/>
        <end position="201"/>
    </location>
</feature>
<evidence type="ECO:0000259" key="5">
    <source>
        <dbReference type="SMART" id="SM01307"/>
    </source>
</evidence>
<dbReference type="Pfam" id="PF14666">
    <property type="entry name" value="RICTOR_M"/>
    <property type="match status" value="1"/>
</dbReference>
<evidence type="ECO:0000259" key="6">
    <source>
        <dbReference type="SMART" id="SM01308"/>
    </source>
</evidence>
<dbReference type="FunCoup" id="A0A2T2ZZ19">
    <property type="interactions" value="451"/>
</dbReference>
<dbReference type="InterPro" id="IPR028268">
    <property type="entry name" value="Pianissimo_fam"/>
</dbReference>
<dbReference type="SUPFAM" id="SSF48371">
    <property type="entry name" value="ARM repeat"/>
    <property type="match status" value="2"/>
</dbReference>
<dbReference type="OrthoDB" id="271111at2759"/>
<dbReference type="InterPro" id="IPR028267">
    <property type="entry name" value="Pianissimo_N"/>
</dbReference>
<dbReference type="Pfam" id="PF14663">
    <property type="entry name" value="RasGEF_N_2"/>
    <property type="match status" value="1"/>
</dbReference>
<dbReference type="PANTHER" id="PTHR13298">
    <property type="entry name" value="CYTOSOLIC REGULATOR PIANISSIMO"/>
    <property type="match status" value="1"/>
</dbReference>
<dbReference type="InParanoid" id="A0A2T2ZZ19"/>
<dbReference type="EMBL" id="KZ678550">
    <property type="protein sequence ID" value="PSR79911.1"/>
    <property type="molecule type" value="Genomic_DNA"/>
</dbReference>
<evidence type="ECO:0000256" key="3">
    <source>
        <dbReference type="SAM" id="MobiDB-lite"/>
    </source>
</evidence>
<dbReference type="Pfam" id="PF02185">
    <property type="entry name" value="HR1"/>
    <property type="match status" value="1"/>
</dbReference>
<gene>
    <name evidence="8" type="ORF">BD289DRAFT_485314</name>
</gene>
<feature type="domain" description="Rapamycin-insensitive companion of mTOR middle" evidence="5">
    <location>
        <begin position="705"/>
        <end position="929"/>
    </location>
</feature>
<dbReference type="InterPro" id="IPR029452">
    <property type="entry name" value="RICTOR_V"/>
</dbReference>
<dbReference type="InterPro" id="IPR029453">
    <property type="entry name" value="Rictor_IV"/>
</dbReference>
<feature type="compositionally biased region" description="Low complexity" evidence="3">
    <location>
        <begin position="70"/>
        <end position="82"/>
    </location>
</feature>
<dbReference type="Proteomes" id="UP000241462">
    <property type="component" value="Unassembled WGS sequence"/>
</dbReference>
<evidence type="ECO:0000313" key="9">
    <source>
        <dbReference type="Proteomes" id="UP000241462"/>
    </source>
</evidence>
<dbReference type="InterPro" id="IPR011072">
    <property type="entry name" value="HR1_rho-bd"/>
</dbReference>
<feature type="domain" description="Rapamycin-insensitive companion of mTOR N-terminal" evidence="6">
    <location>
        <begin position="261"/>
        <end position="625"/>
    </location>
</feature>
<feature type="compositionally biased region" description="Polar residues" evidence="3">
    <location>
        <begin position="83"/>
        <end position="99"/>
    </location>
</feature>
<dbReference type="GO" id="GO:0038203">
    <property type="term" value="P:TORC2 signaling"/>
    <property type="evidence" value="ECO:0007669"/>
    <property type="project" value="TreeGrafter"/>
</dbReference>
<feature type="domain" description="Rapamycin-insensitive companion of mTOR" evidence="7">
    <location>
        <begin position="1111"/>
        <end position="1183"/>
    </location>
</feature>
<evidence type="ECO:0000256" key="2">
    <source>
        <dbReference type="SAM" id="Coils"/>
    </source>
</evidence>
<keyword evidence="9" id="KW-1185">Reference proteome</keyword>
<dbReference type="Pfam" id="PF14668">
    <property type="entry name" value="RICTOR_V"/>
    <property type="match status" value="1"/>
</dbReference>
<keyword evidence="2" id="KW-0175">Coiled coil</keyword>
<protein>
    <submittedName>
        <fullName evidence="8">Cytosolic regulator pianissimo</fullName>
    </submittedName>
</protein>
<proteinExistence type="inferred from homology"/>
<feature type="region of interest" description="Disordered" evidence="3">
    <location>
        <begin position="1376"/>
        <end position="1423"/>
    </location>
</feature>
<dbReference type="STRING" id="2025994.A0A2T2ZZ19"/>
<feature type="compositionally biased region" description="Polar residues" evidence="3">
    <location>
        <begin position="25"/>
        <end position="41"/>
    </location>
</feature>
<feature type="coiled-coil region" evidence="2">
    <location>
        <begin position="134"/>
        <end position="197"/>
    </location>
</feature>
<dbReference type="Gene3D" id="1.10.287.160">
    <property type="entry name" value="HR1 repeat"/>
    <property type="match status" value="1"/>
</dbReference>
<feature type="region of interest" description="Disordered" evidence="3">
    <location>
        <begin position="201"/>
        <end position="234"/>
    </location>
</feature>
<dbReference type="InterPro" id="IPR036274">
    <property type="entry name" value="HR1_rpt_sf"/>
</dbReference>
<dbReference type="Pfam" id="PF14664">
    <property type="entry name" value="RICTOR_N"/>
    <property type="match status" value="1"/>
</dbReference>
<dbReference type="SMART" id="SM01310">
    <property type="entry name" value="RICTOR_V"/>
    <property type="match status" value="1"/>
</dbReference>
<dbReference type="SMART" id="SM00742">
    <property type="entry name" value="Hr1"/>
    <property type="match status" value="1"/>
</dbReference>
<dbReference type="SMART" id="SM01308">
    <property type="entry name" value="RICTOR_N"/>
    <property type="match status" value="1"/>
</dbReference>
<comment type="similarity">
    <text evidence="1">Belongs to the RICTOR family.</text>
</comment>
<dbReference type="InterPro" id="IPR016024">
    <property type="entry name" value="ARM-type_fold"/>
</dbReference>
<accession>A0A2T2ZZ19</accession>
<dbReference type="GO" id="GO:0031932">
    <property type="term" value="C:TORC2 complex"/>
    <property type="evidence" value="ECO:0007669"/>
    <property type="project" value="InterPro"/>
</dbReference>
<name>A0A2T2ZZ19_9PEZI</name>
<dbReference type="SUPFAM" id="SSF46585">
    <property type="entry name" value="HR1 repeat"/>
    <property type="match status" value="1"/>
</dbReference>
<feature type="compositionally biased region" description="Polar residues" evidence="3">
    <location>
        <begin position="1"/>
        <end position="10"/>
    </location>
</feature>